<evidence type="ECO:0000256" key="1">
    <source>
        <dbReference type="SAM" id="MobiDB-lite"/>
    </source>
</evidence>
<reference evidence="3 4" key="1">
    <citation type="submission" date="2017-09" db="EMBL/GenBank/DDBJ databases">
        <authorList>
            <consortium name="International Durum Wheat Genome Sequencing Consortium (IDWGSC)"/>
            <person name="Milanesi L."/>
        </authorList>
    </citation>
    <scope>NUCLEOTIDE SEQUENCE [LARGE SCALE GENOMIC DNA]</scope>
    <source>
        <strain evidence="4">cv. Svevo</strain>
    </source>
</reference>
<dbReference type="EMBL" id="LT934111">
    <property type="protein sequence ID" value="VAH00726.1"/>
    <property type="molecule type" value="Genomic_DNA"/>
</dbReference>
<evidence type="ECO:0000313" key="4">
    <source>
        <dbReference type="Proteomes" id="UP000324705"/>
    </source>
</evidence>
<accession>A0A9R0UTM9</accession>
<name>A0A9R0UTM9_TRITD</name>
<protein>
    <submittedName>
        <fullName evidence="3">Uncharacterized protein</fullName>
    </submittedName>
</protein>
<proteinExistence type="predicted"/>
<gene>
    <name evidence="3" type="ORF">TRITD_1Av1G005950</name>
</gene>
<evidence type="ECO:0000256" key="2">
    <source>
        <dbReference type="SAM" id="SignalP"/>
    </source>
</evidence>
<evidence type="ECO:0000313" key="3">
    <source>
        <dbReference type="EMBL" id="VAH00726.1"/>
    </source>
</evidence>
<keyword evidence="2" id="KW-0732">Signal</keyword>
<sequence>MCMVSFFIYLITICHVRKLYSCPGSVRASRRCAIPVHTQEEAVQVTSSSRLRKYSNTGGTPHSRVAATWSSAEPTGCSRHTNSHMRSWRIPPAASATRESLTASASDGFGTMHVQTITTGRAGSGGGAVVRQQLLARATVHELGDDPVAAAPPEPRHLLRILLQLHHLNLVIFHGCTSSRSSVLLLVYE</sequence>
<organism evidence="3 4">
    <name type="scientific">Triticum turgidum subsp. durum</name>
    <name type="common">Durum wheat</name>
    <name type="synonym">Triticum durum</name>
    <dbReference type="NCBI Taxonomy" id="4567"/>
    <lineage>
        <taxon>Eukaryota</taxon>
        <taxon>Viridiplantae</taxon>
        <taxon>Streptophyta</taxon>
        <taxon>Embryophyta</taxon>
        <taxon>Tracheophyta</taxon>
        <taxon>Spermatophyta</taxon>
        <taxon>Magnoliopsida</taxon>
        <taxon>Liliopsida</taxon>
        <taxon>Poales</taxon>
        <taxon>Poaceae</taxon>
        <taxon>BOP clade</taxon>
        <taxon>Pooideae</taxon>
        <taxon>Triticodae</taxon>
        <taxon>Triticeae</taxon>
        <taxon>Triticinae</taxon>
        <taxon>Triticum</taxon>
    </lineage>
</organism>
<dbReference type="Proteomes" id="UP000324705">
    <property type="component" value="Chromosome 1A"/>
</dbReference>
<dbReference type="AlphaFoldDB" id="A0A9R0UTM9"/>
<feature type="chain" id="PRO_5040241473" evidence="2">
    <location>
        <begin position="22"/>
        <end position="189"/>
    </location>
</feature>
<keyword evidence="4" id="KW-1185">Reference proteome</keyword>
<feature type="region of interest" description="Disordered" evidence="1">
    <location>
        <begin position="52"/>
        <end position="84"/>
    </location>
</feature>
<feature type="signal peptide" evidence="2">
    <location>
        <begin position="1"/>
        <end position="21"/>
    </location>
</feature>
<dbReference type="Gramene" id="TRITD1Av1G005950.1">
    <property type="protein sequence ID" value="TRITD1Av1G005950.1"/>
    <property type="gene ID" value="TRITD1Av1G005950"/>
</dbReference>